<dbReference type="GeneID" id="6804837"/>
<name>B5LWE3_9PHYC</name>
<dbReference type="KEGG" id="vg:6804837"/>
<dbReference type="EMBL" id="EU916176">
    <property type="protein sequence ID" value="ACH46806.1"/>
    <property type="molecule type" value="Genomic_DNA"/>
</dbReference>
<proteinExistence type="predicted"/>
<organism evidence="1 2">
    <name type="scientific">Feldmannia species virus</name>
    <dbReference type="NCBI Taxonomy" id="39420"/>
    <lineage>
        <taxon>Viruses</taxon>
        <taxon>Varidnaviria</taxon>
        <taxon>Bamfordvirae</taxon>
        <taxon>Nucleocytoviricota</taxon>
        <taxon>Megaviricetes</taxon>
        <taxon>Algavirales</taxon>
        <taxon>Phycodnaviridae</taxon>
        <taxon>Phaeovirus</taxon>
        <taxon>Phaeovirus feldmanniae</taxon>
    </lineage>
</organism>
<keyword evidence="2" id="KW-1185">Reference proteome</keyword>
<sequence>MEAYVTDVSEHASQTTGKLYCGDFAQIVKQNTDGEGVAVEHGFYTIDEDGIVRKMGSLLFSESSVNLSVSNSTSGEQVSVLQVSESGVVINGAMDVSGGTTSFTTASFEVSDIDLTLGYDSTDVSDLEGGGLVLGNDDVGKKTFTYSDLVSSWCSNISLRVAADAEVAIDSLASLSAGGLHLKDSSAGIYMGSGSDWKISVDADSNNMKFEHYDTETSAYVLKMELKCDS</sequence>
<accession>B5LWE3</accession>
<reference evidence="1 2" key="1">
    <citation type="journal article" date="2009" name="Virology">
        <title>Genomic analysis of the smallest giant virus--Feldmannia sp. virus 158.</title>
        <authorList>
            <person name="Schroeder D.C."/>
            <person name="Park Y."/>
            <person name="Yoon H.M."/>
            <person name="Lee Y.S."/>
            <person name="Kang S.W."/>
            <person name="Meints R.H."/>
            <person name="Ivey R.G."/>
            <person name="Choi T.J."/>
        </authorList>
    </citation>
    <scope>NUCLEOTIDE SEQUENCE [LARGE SCALE GENOMIC DNA]</scope>
    <source>
        <strain evidence="1">FsV-158</strain>
    </source>
</reference>
<dbReference type="Proteomes" id="UP000204092">
    <property type="component" value="Segment"/>
</dbReference>
<dbReference type="OrthoDB" id="41558at10239"/>
<evidence type="ECO:0000313" key="1">
    <source>
        <dbReference type="EMBL" id="ACH46806.1"/>
    </source>
</evidence>
<protein>
    <submittedName>
        <fullName evidence="1">Uncharacterized protein</fullName>
    </submittedName>
</protein>
<evidence type="ECO:0000313" key="2">
    <source>
        <dbReference type="Proteomes" id="UP000204092"/>
    </source>
</evidence>
<dbReference type="RefSeq" id="YP_002154676.1">
    <property type="nucleotide sequence ID" value="NC_011183.1"/>
</dbReference>